<evidence type="ECO:0008006" key="2">
    <source>
        <dbReference type="Google" id="ProtNLM"/>
    </source>
</evidence>
<dbReference type="AlphaFoldDB" id="A0A0F9FI65"/>
<proteinExistence type="predicted"/>
<dbReference type="SUPFAM" id="SSF55811">
    <property type="entry name" value="Nudix"/>
    <property type="match status" value="1"/>
</dbReference>
<reference evidence="1" key="1">
    <citation type="journal article" date="2015" name="Nature">
        <title>Complex archaea that bridge the gap between prokaryotes and eukaryotes.</title>
        <authorList>
            <person name="Spang A."/>
            <person name="Saw J.H."/>
            <person name="Jorgensen S.L."/>
            <person name="Zaremba-Niedzwiedzka K."/>
            <person name="Martijn J."/>
            <person name="Lind A.E."/>
            <person name="van Eijk R."/>
            <person name="Schleper C."/>
            <person name="Guy L."/>
            <person name="Ettema T.J."/>
        </authorList>
    </citation>
    <scope>NUCLEOTIDE SEQUENCE</scope>
</reference>
<dbReference type="EMBL" id="LAZR01023539">
    <property type="protein sequence ID" value="KKL78171.1"/>
    <property type="molecule type" value="Genomic_DNA"/>
</dbReference>
<dbReference type="InterPro" id="IPR015797">
    <property type="entry name" value="NUDIX_hydrolase-like_dom_sf"/>
</dbReference>
<sequence length="154" mass="17145">MTEYVLCFAVSIDNPDIDWIVLVEKKHSDWQPAGYTLPGGRMRSVDETPEGAATRLLKSSTSLETQVGDCEVRGTMYGLDYVSHVVLCPFHGPFSVNYSGGHHPLVTGLREALGLGMNILPELRVIIPLCIARTHFRMLVSDDRNFFSYTLQVS</sequence>
<protein>
    <recommendedName>
        <fullName evidence="2">Nudix hydrolase domain-containing protein</fullName>
    </recommendedName>
</protein>
<comment type="caution">
    <text evidence="1">The sequence shown here is derived from an EMBL/GenBank/DDBJ whole genome shotgun (WGS) entry which is preliminary data.</text>
</comment>
<evidence type="ECO:0000313" key="1">
    <source>
        <dbReference type="EMBL" id="KKL78171.1"/>
    </source>
</evidence>
<dbReference type="Gene3D" id="3.90.79.10">
    <property type="entry name" value="Nucleoside Triphosphate Pyrophosphohydrolase"/>
    <property type="match status" value="1"/>
</dbReference>
<name>A0A0F9FI65_9ZZZZ</name>
<dbReference type="CDD" id="cd02883">
    <property type="entry name" value="NUDIX_Hydrolase"/>
    <property type="match status" value="1"/>
</dbReference>
<gene>
    <name evidence="1" type="ORF">LCGC14_2027520</name>
</gene>
<accession>A0A0F9FI65</accession>
<organism evidence="1">
    <name type="scientific">marine sediment metagenome</name>
    <dbReference type="NCBI Taxonomy" id="412755"/>
    <lineage>
        <taxon>unclassified sequences</taxon>
        <taxon>metagenomes</taxon>
        <taxon>ecological metagenomes</taxon>
    </lineage>
</organism>